<dbReference type="Pfam" id="PF03492">
    <property type="entry name" value="Methyltransf_7"/>
    <property type="match status" value="1"/>
</dbReference>
<dbReference type="GO" id="GO:0046872">
    <property type="term" value="F:metal ion binding"/>
    <property type="evidence" value="ECO:0007669"/>
    <property type="project" value="UniProtKB-KW"/>
</dbReference>
<keyword evidence="4" id="KW-1185">Reference proteome</keyword>
<reference evidence="3" key="2">
    <citation type="submission" date="2015-03" db="UniProtKB">
        <authorList>
            <consortium name="EnsemblPlants"/>
        </authorList>
    </citation>
    <scope>IDENTIFICATION</scope>
</reference>
<evidence type="ECO:0000256" key="1">
    <source>
        <dbReference type="ARBA" id="ARBA00022723"/>
    </source>
</evidence>
<dbReference type="SUPFAM" id="SSF53335">
    <property type="entry name" value="S-adenosyl-L-methionine-dependent methyltransferases"/>
    <property type="match status" value="1"/>
</dbReference>
<sequence length="155" mass="17422">MWDHISIILNKMAAQGKIDKEKLEMFNLPIYEPCSEEVVEAVSAEGSFEIVHLELFMTMPGSSSQSKNKAAFAARALCAPHEDVMARHFGGGVVSDFVKTAEEHIDSLADHDNFKVALVEVGCHTIKGRYSLRFTIINMNVKNAKMTYIVKRRKY</sequence>
<dbReference type="PANTHER" id="PTHR31009">
    <property type="entry name" value="S-ADENOSYL-L-METHIONINE:CARBOXYL METHYLTRANSFERASE FAMILY PROTEIN"/>
    <property type="match status" value="1"/>
</dbReference>
<dbReference type="Gene3D" id="1.10.1200.270">
    <property type="entry name" value="Methyltransferase, alpha-helical capping domain"/>
    <property type="match status" value="1"/>
</dbReference>
<dbReference type="AlphaFoldDB" id="A0A0D3HBP1"/>
<accession>A0A0D3HBP1</accession>
<evidence type="ECO:0000256" key="2">
    <source>
        <dbReference type="ARBA" id="ARBA00022842"/>
    </source>
</evidence>
<reference evidence="3" key="1">
    <citation type="journal article" date="2009" name="Rice">
        <title>De Novo Next Generation Sequencing of Plant Genomes.</title>
        <authorList>
            <person name="Rounsley S."/>
            <person name="Marri P.R."/>
            <person name="Yu Y."/>
            <person name="He R."/>
            <person name="Sisneros N."/>
            <person name="Goicoechea J.L."/>
            <person name="Lee S.J."/>
            <person name="Angelova A."/>
            <person name="Kudrna D."/>
            <person name="Luo M."/>
            <person name="Affourtit J."/>
            <person name="Desany B."/>
            <person name="Knight J."/>
            <person name="Niazi F."/>
            <person name="Egholm M."/>
            <person name="Wing R.A."/>
        </authorList>
    </citation>
    <scope>NUCLEOTIDE SEQUENCE [LARGE SCALE GENOMIC DNA]</scope>
    <source>
        <strain evidence="3">cv. IRGC 105608</strain>
    </source>
</reference>
<dbReference type="HOGENOM" id="CLU_1868375_0_0_1"/>
<keyword evidence="1" id="KW-0479">Metal-binding</keyword>
<evidence type="ECO:0000313" key="4">
    <source>
        <dbReference type="Proteomes" id="UP000026960"/>
    </source>
</evidence>
<dbReference type="Gramene" id="OBART10G03930.1">
    <property type="protein sequence ID" value="OBART10G03930.1"/>
    <property type="gene ID" value="OBART10G03930"/>
</dbReference>
<name>A0A0D3HBP1_9ORYZ</name>
<dbReference type="EnsemblPlants" id="OBART10G03930.1">
    <property type="protein sequence ID" value="OBART10G03930.1"/>
    <property type="gene ID" value="OBART10G03930"/>
</dbReference>
<dbReference type="InterPro" id="IPR042086">
    <property type="entry name" value="MeTrfase_capping"/>
</dbReference>
<proteinExistence type="predicted"/>
<keyword evidence="2" id="KW-0460">Magnesium</keyword>
<dbReference type="GO" id="GO:0008168">
    <property type="term" value="F:methyltransferase activity"/>
    <property type="evidence" value="ECO:0007669"/>
    <property type="project" value="InterPro"/>
</dbReference>
<dbReference type="Gene3D" id="3.40.50.150">
    <property type="entry name" value="Vaccinia Virus protein VP39"/>
    <property type="match status" value="1"/>
</dbReference>
<dbReference type="InterPro" id="IPR029063">
    <property type="entry name" value="SAM-dependent_MTases_sf"/>
</dbReference>
<dbReference type="STRING" id="65489.A0A0D3HBP1"/>
<dbReference type="InterPro" id="IPR005299">
    <property type="entry name" value="MeTrfase_7"/>
</dbReference>
<protein>
    <submittedName>
        <fullName evidence="3">Uncharacterized protein</fullName>
    </submittedName>
</protein>
<evidence type="ECO:0000313" key="3">
    <source>
        <dbReference type="EnsemblPlants" id="OBART10G03930.1"/>
    </source>
</evidence>
<organism evidence="3">
    <name type="scientific">Oryza barthii</name>
    <dbReference type="NCBI Taxonomy" id="65489"/>
    <lineage>
        <taxon>Eukaryota</taxon>
        <taxon>Viridiplantae</taxon>
        <taxon>Streptophyta</taxon>
        <taxon>Embryophyta</taxon>
        <taxon>Tracheophyta</taxon>
        <taxon>Spermatophyta</taxon>
        <taxon>Magnoliopsida</taxon>
        <taxon>Liliopsida</taxon>
        <taxon>Poales</taxon>
        <taxon>Poaceae</taxon>
        <taxon>BOP clade</taxon>
        <taxon>Oryzoideae</taxon>
        <taxon>Oryzeae</taxon>
        <taxon>Oryzinae</taxon>
        <taxon>Oryza</taxon>
    </lineage>
</organism>
<dbReference type="PaxDb" id="65489-OBART10G03930.1"/>
<dbReference type="Proteomes" id="UP000026960">
    <property type="component" value="Chromosome 10"/>
</dbReference>